<evidence type="ECO:0000313" key="5">
    <source>
        <dbReference type="Proteomes" id="UP000800094"/>
    </source>
</evidence>
<keyword evidence="5" id="KW-1185">Reference proteome</keyword>
<dbReference type="Pfam" id="PF00106">
    <property type="entry name" value="adh_short"/>
    <property type="match status" value="1"/>
</dbReference>
<protein>
    <submittedName>
        <fullName evidence="4">Putative oxidoreductase,short chain dehydrogenase</fullName>
    </submittedName>
</protein>
<dbReference type="Proteomes" id="UP000800094">
    <property type="component" value="Unassembled WGS sequence"/>
</dbReference>
<evidence type="ECO:0000313" key="4">
    <source>
        <dbReference type="EMBL" id="KAF2250283.1"/>
    </source>
</evidence>
<dbReference type="SUPFAM" id="SSF51735">
    <property type="entry name" value="NAD(P)-binding Rossmann-fold domains"/>
    <property type="match status" value="1"/>
</dbReference>
<dbReference type="OrthoDB" id="191139at2759"/>
<dbReference type="InterPro" id="IPR002347">
    <property type="entry name" value="SDR_fam"/>
</dbReference>
<dbReference type="AlphaFoldDB" id="A0A6A6ILB7"/>
<dbReference type="PANTHER" id="PTHR24320">
    <property type="entry name" value="RETINOL DEHYDROGENASE"/>
    <property type="match status" value="1"/>
</dbReference>
<organism evidence="4 5">
    <name type="scientific">Trematosphaeria pertusa</name>
    <dbReference type="NCBI Taxonomy" id="390896"/>
    <lineage>
        <taxon>Eukaryota</taxon>
        <taxon>Fungi</taxon>
        <taxon>Dikarya</taxon>
        <taxon>Ascomycota</taxon>
        <taxon>Pezizomycotina</taxon>
        <taxon>Dothideomycetes</taxon>
        <taxon>Pleosporomycetidae</taxon>
        <taxon>Pleosporales</taxon>
        <taxon>Massarineae</taxon>
        <taxon>Trematosphaeriaceae</taxon>
        <taxon>Trematosphaeria</taxon>
    </lineage>
</organism>
<dbReference type="EMBL" id="ML987194">
    <property type="protein sequence ID" value="KAF2250283.1"/>
    <property type="molecule type" value="Genomic_DNA"/>
</dbReference>
<comment type="similarity">
    <text evidence="1">Belongs to the short-chain dehydrogenases/reductases (SDR) family.</text>
</comment>
<sequence>MPSLALLKSAWTQWYPPAPTFTEKDVGDQRGRIFLITGANSGIGYELAKMLYPSGATIYMAGRSEELMLEAISSIQQSFQPAPSTPSALKFLYVDLADLPSVKRAAEDFGRKEEKLHVLWNNAGIGGGYVGSTTAQGIEVNVGTNCVAPLLLTQLLLPQLRKAAEGASEGSVRVVWTSSAAADTHSVTGGVDFQAIEAGKTTDPMTDYAVSKVGNWFLSHCAAQEWASDNIASVVQNPGNLNTHAYRYQPAALMRVLRPLALYEPRYGAYTMLYSGLSGEVENGGFVWPWGRRARSVRADIHEAIEKGAAQRFWKWCEEKARPYA</sequence>
<gene>
    <name evidence="4" type="ORF">BU26DRAFT_518697</name>
</gene>
<evidence type="ECO:0000256" key="2">
    <source>
        <dbReference type="ARBA" id="ARBA00022857"/>
    </source>
</evidence>
<name>A0A6A6ILB7_9PLEO</name>
<evidence type="ECO:0000256" key="1">
    <source>
        <dbReference type="ARBA" id="ARBA00006484"/>
    </source>
</evidence>
<dbReference type="InterPro" id="IPR036291">
    <property type="entry name" value="NAD(P)-bd_dom_sf"/>
</dbReference>
<dbReference type="Gene3D" id="3.40.50.720">
    <property type="entry name" value="NAD(P)-binding Rossmann-like Domain"/>
    <property type="match status" value="1"/>
</dbReference>
<reference evidence="4" key="1">
    <citation type="journal article" date="2020" name="Stud. Mycol.">
        <title>101 Dothideomycetes genomes: a test case for predicting lifestyles and emergence of pathogens.</title>
        <authorList>
            <person name="Haridas S."/>
            <person name="Albert R."/>
            <person name="Binder M."/>
            <person name="Bloem J."/>
            <person name="Labutti K."/>
            <person name="Salamov A."/>
            <person name="Andreopoulos B."/>
            <person name="Baker S."/>
            <person name="Barry K."/>
            <person name="Bills G."/>
            <person name="Bluhm B."/>
            <person name="Cannon C."/>
            <person name="Castanera R."/>
            <person name="Culley D."/>
            <person name="Daum C."/>
            <person name="Ezra D."/>
            <person name="Gonzalez J."/>
            <person name="Henrissat B."/>
            <person name="Kuo A."/>
            <person name="Liang C."/>
            <person name="Lipzen A."/>
            <person name="Lutzoni F."/>
            <person name="Magnuson J."/>
            <person name="Mondo S."/>
            <person name="Nolan M."/>
            <person name="Ohm R."/>
            <person name="Pangilinan J."/>
            <person name="Park H.-J."/>
            <person name="Ramirez L."/>
            <person name="Alfaro M."/>
            <person name="Sun H."/>
            <person name="Tritt A."/>
            <person name="Yoshinaga Y."/>
            <person name="Zwiers L.-H."/>
            <person name="Turgeon B."/>
            <person name="Goodwin S."/>
            <person name="Spatafora J."/>
            <person name="Crous P."/>
            <person name="Grigoriev I."/>
        </authorList>
    </citation>
    <scope>NUCLEOTIDE SEQUENCE</scope>
    <source>
        <strain evidence="4">CBS 122368</strain>
    </source>
</reference>
<dbReference type="PANTHER" id="PTHR24320:SF236">
    <property type="entry name" value="SHORT-CHAIN DEHYDROGENASE-RELATED"/>
    <property type="match status" value="1"/>
</dbReference>
<dbReference type="GeneID" id="54582205"/>
<dbReference type="PRINTS" id="PR00081">
    <property type="entry name" value="GDHRDH"/>
</dbReference>
<keyword evidence="2" id="KW-0521">NADP</keyword>
<proteinExistence type="inferred from homology"/>
<evidence type="ECO:0000256" key="3">
    <source>
        <dbReference type="ARBA" id="ARBA00023002"/>
    </source>
</evidence>
<accession>A0A6A6ILB7</accession>
<keyword evidence="3" id="KW-0560">Oxidoreductase</keyword>
<dbReference type="RefSeq" id="XP_033685287.1">
    <property type="nucleotide sequence ID" value="XM_033828875.1"/>
</dbReference>
<dbReference type="GO" id="GO:0016491">
    <property type="term" value="F:oxidoreductase activity"/>
    <property type="evidence" value="ECO:0007669"/>
    <property type="project" value="UniProtKB-KW"/>
</dbReference>